<proteinExistence type="predicted"/>
<organism evidence="3 4">
    <name type="scientific">Cyanidioschyzon merolae (strain NIES-3377 / 10D)</name>
    <name type="common">Unicellular red alga</name>
    <dbReference type="NCBI Taxonomy" id="280699"/>
    <lineage>
        <taxon>Eukaryota</taxon>
        <taxon>Rhodophyta</taxon>
        <taxon>Bangiophyceae</taxon>
        <taxon>Cyanidiales</taxon>
        <taxon>Cyanidiaceae</taxon>
        <taxon>Cyanidioschyzon</taxon>
    </lineage>
</organism>
<feature type="domain" description="BSD" evidence="2">
    <location>
        <begin position="168"/>
        <end position="223"/>
    </location>
</feature>
<dbReference type="InterPro" id="IPR005607">
    <property type="entry name" value="BSD_dom"/>
</dbReference>
<dbReference type="Proteomes" id="UP000007014">
    <property type="component" value="Chromosome 5"/>
</dbReference>
<evidence type="ECO:0000259" key="2">
    <source>
        <dbReference type="PROSITE" id="PS50858"/>
    </source>
</evidence>
<dbReference type="Gramene" id="CME176CT">
    <property type="protein sequence ID" value="CME176CT"/>
    <property type="gene ID" value="CME176C"/>
</dbReference>
<dbReference type="OMA" id="SNAHAYK"/>
<feature type="region of interest" description="Disordered" evidence="1">
    <location>
        <begin position="247"/>
        <end position="269"/>
    </location>
</feature>
<reference evidence="3 4" key="1">
    <citation type="journal article" date="2004" name="Nature">
        <title>Genome sequence of the ultrasmall unicellular red alga Cyanidioschyzon merolae 10D.</title>
        <authorList>
            <person name="Matsuzaki M."/>
            <person name="Misumi O."/>
            <person name="Shin-i T."/>
            <person name="Maruyama S."/>
            <person name="Takahara M."/>
            <person name="Miyagishima S."/>
            <person name="Mori T."/>
            <person name="Nishida K."/>
            <person name="Yagisawa F."/>
            <person name="Nishida K."/>
            <person name="Yoshida Y."/>
            <person name="Nishimura Y."/>
            <person name="Nakao S."/>
            <person name="Kobayashi T."/>
            <person name="Momoyama Y."/>
            <person name="Higashiyama T."/>
            <person name="Minoda A."/>
            <person name="Sano M."/>
            <person name="Nomoto H."/>
            <person name="Oishi K."/>
            <person name="Hayashi H."/>
            <person name="Ohta F."/>
            <person name="Nishizaka S."/>
            <person name="Haga S."/>
            <person name="Miura S."/>
            <person name="Morishita T."/>
            <person name="Kabeya Y."/>
            <person name="Terasawa K."/>
            <person name="Suzuki Y."/>
            <person name="Ishii Y."/>
            <person name="Asakawa S."/>
            <person name="Takano H."/>
            <person name="Ohta N."/>
            <person name="Kuroiwa H."/>
            <person name="Tanaka K."/>
            <person name="Shimizu N."/>
            <person name="Sugano S."/>
            <person name="Sato N."/>
            <person name="Nozaki H."/>
            <person name="Ogasawara N."/>
            <person name="Kohara Y."/>
            <person name="Kuroiwa T."/>
        </authorList>
    </citation>
    <scope>NUCLEOTIDE SEQUENCE [LARGE SCALE GENOMIC DNA]</scope>
    <source>
        <strain evidence="3 4">10D</strain>
    </source>
</reference>
<dbReference type="EMBL" id="AP006487">
    <property type="protein sequence ID" value="BAM79383.1"/>
    <property type="molecule type" value="Genomic_DNA"/>
</dbReference>
<dbReference type="STRING" id="280699.M1VFP6"/>
<dbReference type="RefSeq" id="XP_005535669.1">
    <property type="nucleotide sequence ID" value="XM_005535612.1"/>
</dbReference>
<reference evidence="3 4" key="2">
    <citation type="journal article" date="2007" name="BMC Biol.">
        <title>A 100%-complete sequence reveals unusually simple genomic features in the hot-spring red alga Cyanidioschyzon merolae.</title>
        <authorList>
            <person name="Nozaki H."/>
            <person name="Takano H."/>
            <person name="Misumi O."/>
            <person name="Terasawa K."/>
            <person name="Matsuzaki M."/>
            <person name="Maruyama S."/>
            <person name="Nishida K."/>
            <person name="Yagisawa F."/>
            <person name="Yoshida Y."/>
            <person name="Fujiwara T."/>
            <person name="Takio S."/>
            <person name="Tamura K."/>
            <person name="Chung S.J."/>
            <person name="Nakamura S."/>
            <person name="Kuroiwa H."/>
            <person name="Tanaka K."/>
            <person name="Sato N."/>
            <person name="Kuroiwa T."/>
        </authorList>
    </citation>
    <scope>NUCLEOTIDE SEQUENCE [LARGE SCALE GENOMIC DNA]</scope>
    <source>
        <strain evidence="3 4">10D</strain>
    </source>
</reference>
<dbReference type="PANTHER" id="PTHR12856">
    <property type="entry name" value="TRANSCRIPTION INITIATION FACTOR IIH-RELATED"/>
    <property type="match status" value="1"/>
</dbReference>
<dbReference type="HOGENOM" id="CLU_710522_0_0_1"/>
<protein>
    <recommendedName>
        <fullName evidence="2">BSD domain-containing protein</fullName>
    </recommendedName>
</protein>
<dbReference type="GO" id="GO:0006289">
    <property type="term" value="P:nucleotide-excision repair"/>
    <property type="evidence" value="ECO:0007669"/>
    <property type="project" value="InterPro"/>
</dbReference>
<dbReference type="InterPro" id="IPR027079">
    <property type="entry name" value="Tfb1/GTF2H1"/>
</dbReference>
<dbReference type="KEGG" id="cme:CYME_CME176C"/>
<evidence type="ECO:0000313" key="4">
    <source>
        <dbReference type="Proteomes" id="UP000007014"/>
    </source>
</evidence>
<dbReference type="Gene3D" id="2.30.29.30">
    <property type="entry name" value="Pleckstrin-homology domain (PH domain)/Phosphotyrosine-binding domain (PTB)"/>
    <property type="match status" value="1"/>
</dbReference>
<dbReference type="InterPro" id="IPR011993">
    <property type="entry name" value="PH-like_dom_sf"/>
</dbReference>
<sequence length="389" mass="43415">MEWPVRFHRLPGALRLTDTVLQFLPLDRDATVRIIPLSRVKQVLVSAPGSRVHLLKLQLEDATSAVFEFGGDQRSRDQAREAIARGLRRRGEVVAAAAAARPVDDHDPLYRELVESGLVPEDVYRLYAPYREAASWQARLFQGGTLVEAPAQRAGLPSALLSELRPAEESGRRVKYRFDPATIHQIFVEEPAVQRAYEDTVARGVLDEKSFWKKYVEMRTALSASANGVRPSDAHAAARAFFAKYEQHTRDHSSRSDHENEAAGASQSALPLDVDLRRNEYASQEHREEHLADALELLHRFNRHGQLVMDASHFRPEEQEWLKRSSLILEELVESPASDSSDDNVELDGRACDATVLAAGLLPAPFQIERVAGEAYRAALCALSDANLC</sequence>
<gene>
    <name evidence="3" type="ORF">CYME_CME176C</name>
</gene>
<dbReference type="OrthoDB" id="17252at2759"/>
<dbReference type="GO" id="GO:0000439">
    <property type="term" value="C:transcription factor TFIIH core complex"/>
    <property type="evidence" value="ECO:0007669"/>
    <property type="project" value="InterPro"/>
</dbReference>
<evidence type="ECO:0000256" key="1">
    <source>
        <dbReference type="SAM" id="MobiDB-lite"/>
    </source>
</evidence>
<name>M1VFP6_CYAM1</name>
<dbReference type="GeneID" id="16992799"/>
<keyword evidence="4" id="KW-1185">Reference proteome</keyword>
<dbReference type="AlphaFoldDB" id="M1VFP6"/>
<dbReference type="PROSITE" id="PS50858">
    <property type="entry name" value="BSD"/>
    <property type="match status" value="1"/>
</dbReference>
<dbReference type="GO" id="GO:0006351">
    <property type="term" value="P:DNA-templated transcription"/>
    <property type="evidence" value="ECO:0007669"/>
    <property type="project" value="InterPro"/>
</dbReference>
<evidence type="ECO:0000313" key="3">
    <source>
        <dbReference type="EMBL" id="BAM79383.1"/>
    </source>
</evidence>
<dbReference type="SUPFAM" id="SSF50729">
    <property type="entry name" value="PH domain-like"/>
    <property type="match status" value="1"/>
</dbReference>
<accession>M1VFP6</accession>
<feature type="compositionally biased region" description="Basic and acidic residues" evidence="1">
    <location>
        <begin position="247"/>
        <end position="261"/>
    </location>
</feature>